<dbReference type="EMBL" id="QKYT01000327">
    <property type="protein sequence ID" value="RIA87079.1"/>
    <property type="molecule type" value="Genomic_DNA"/>
</dbReference>
<protein>
    <submittedName>
        <fullName evidence="2">Uncharacterized protein</fullName>
    </submittedName>
</protein>
<dbReference type="AlphaFoldDB" id="A0A397SQ94"/>
<evidence type="ECO:0000256" key="1">
    <source>
        <dbReference type="SAM" id="Coils"/>
    </source>
</evidence>
<evidence type="ECO:0000313" key="2">
    <source>
        <dbReference type="EMBL" id="RIA87079.1"/>
    </source>
</evidence>
<keyword evidence="1" id="KW-0175">Coiled coil</keyword>
<dbReference type="Proteomes" id="UP000265703">
    <property type="component" value="Unassembled WGS sequence"/>
</dbReference>
<name>A0A397SQ94_9GLOM</name>
<dbReference type="STRING" id="658196.A0A397SQ94"/>
<dbReference type="OrthoDB" id="2427573at2759"/>
<evidence type="ECO:0000313" key="3">
    <source>
        <dbReference type="Proteomes" id="UP000265703"/>
    </source>
</evidence>
<reference evidence="2 3" key="1">
    <citation type="submission" date="2018-06" db="EMBL/GenBank/DDBJ databases">
        <title>Comparative genomics reveals the genomic features of Rhizophagus irregularis, R. cerebriforme, R. diaphanum and Gigaspora rosea, and their symbiotic lifestyle signature.</title>
        <authorList>
            <person name="Morin E."/>
            <person name="San Clemente H."/>
            <person name="Chen E.C.H."/>
            <person name="De La Providencia I."/>
            <person name="Hainaut M."/>
            <person name="Kuo A."/>
            <person name="Kohler A."/>
            <person name="Murat C."/>
            <person name="Tang N."/>
            <person name="Roy S."/>
            <person name="Loubradou J."/>
            <person name="Henrissat B."/>
            <person name="Grigoriev I.V."/>
            <person name="Corradi N."/>
            <person name="Roux C."/>
            <person name="Martin F.M."/>
        </authorList>
    </citation>
    <scope>NUCLEOTIDE SEQUENCE [LARGE SCALE GENOMIC DNA]</scope>
    <source>
        <strain evidence="2 3">DAOM 227022</strain>
    </source>
</reference>
<proteinExistence type="predicted"/>
<accession>A0A397SQ94</accession>
<comment type="caution">
    <text evidence="2">The sequence shown here is derived from an EMBL/GenBank/DDBJ whole genome shotgun (WGS) entry which is preliminary data.</text>
</comment>
<keyword evidence="3" id="KW-1185">Reference proteome</keyword>
<gene>
    <name evidence="2" type="ORF">C1645_828286</name>
</gene>
<organism evidence="2 3">
    <name type="scientific">Glomus cerebriforme</name>
    <dbReference type="NCBI Taxonomy" id="658196"/>
    <lineage>
        <taxon>Eukaryota</taxon>
        <taxon>Fungi</taxon>
        <taxon>Fungi incertae sedis</taxon>
        <taxon>Mucoromycota</taxon>
        <taxon>Glomeromycotina</taxon>
        <taxon>Glomeromycetes</taxon>
        <taxon>Glomerales</taxon>
        <taxon>Glomeraceae</taxon>
        <taxon>Glomus</taxon>
    </lineage>
</organism>
<feature type="coiled-coil region" evidence="1">
    <location>
        <begin position="37"/>
        <end position="64"/>
    </location>
</feature>
<sequence length="380" mass="44190">MTNINIPFPDKPFDDDDTDRIIEDEEINNYKIKILHLKTINKTLNNKNENLKKLNNNFNKINNKNILQSSDIIKDDNLKKQTIEPIPKYSRSSAQKPAELITKYDPRNLATTSNPESNISKEWFNIQSTIVKFNRDIKDIINWMMIIVKKLMLLIQYTSEEEIVTTVQHEESINDVLSSQNKDGSFEISSTIIKEFDNASPEAIPLGSYVQLVLQAIYQKNTNKARTYLSTQIGDVELEKDIINASNKVVIDISSEKLKNENLKNSSPFVWYTALSMQYLKYIADQSETNCADNYNKAKEYIQSQLGDDNLEKELLKISKQYVIDSVTCKIVKQKEERTLRVRKFVYDKETKEASIFYLKKGIMLIMFVNMFISKTWWVN</sequence>